<feature type="region of interest" description="Disordered" evidence="1">
    <location>
        <begin position="1434"/>
        <end position="1454"/>
    </location>
</feature>
<feature type="compositionally biased region" description="Low complexity" evidence="1">
    <location>
        <begin position="1188"/>
        <end position="1199"/>
    </location>
</feature>
<feature type="region of interest" description="Disordered" evidence="1">
    <location>
        <begin position="1513"/>
        <end position="1553"/>
    </location>
</feature>
<feature type="compositionally biased region" description="Low complexity" evidence="1">
    <location>
        <begin position="1140"/>
        <end position="1177"/>
    </location>
</feature>
<feature type="compositionally biased region" description="Acidic residues" evidence="1">
    <location>
        <begin position="1977"/>
        <end position="1992"/>
    </location>
</feature>
<feature type="compositionally biased region" description="Basic residues" evidence="1">
    <location>
        <begin position="2001"/>
        <end position="2011"/>
    </location>
</feature>
<evidence type="ECO:0000256" key="1">
    <source>
        <dbReference type="SAM" id="MobiDB-lite"/>
    </source>
</evidence>
<protein>
    <recommendedName>
        <fullName evidence="2">C2 domain-containing protein</fullName>
    </recommendedName>
</protein>
<feature type="region of interest" description="Disordered" evidence="1">
    <location>
        <begin position="1744"/>
        <end position="1794"/>
    </location>
</feature>
<feature type="compositionally biased region" description="Low complexity" evidence="1">
    <location>
        <begin position="1967"/>
        <end position="1976"/>
    </location>
</feature>
<dbReference type="SUPFAM" id="SSF49562">
    <property type="entry name" value="C2 domain (Calcium/lipid-binding domain, CaLB)"/>
    <property type="match status" value="3"/>
</dbReference>
<feature type="region of interest" description="Disordered" evidence="1">
    <location>
        <begin position="333"/>
        <end position="377"/>
    </location>
</feature>
<feature type="compositionally biased region" description="Basic residues" evidence="1">
    <location>
        <begin position="1513"/>
        <end position="1535"/>
    </location>
</feature>
<gene>
    <name evidence="3" type="ORF">TRFO_35854</name>
</gene>
<dbReference type="Gene3D" id="2.60.40.150">
    <property type="entry name" value="C2 domain"/>
    <property type="match status" value="4"/>
</dbReference>
<feature type="region of interest" description="Disordered" evidence="1">
    <location>
        <begin position="585"/>
        <end position="678"/>
    </location>
</feature>
<feature type="compositionally biased region" description="Basic residues" evidence="1">
    <location>
        <begin position="2999"/>
        <end position="3019"/>
    </location>
</feature>
<feature type="compositionally biased region" description="Low complexity" evidence="1">
    <location>
        <begin position="1745"/>
        <end position="1758"/>
    </location>
</feature>
<feature type="compositionally biased region" description="Polar residues" evidence="1">
    <location>
        <begin position="2987"/>
        <end position="2998"/>
    </location>
</feature>
<feature type="compositionally biased region" description="Polar residues" evidence="1">
    <location>
        <begin position="342"/>
        <end position="358"/>
    </location>
</feature>
<dbReference type="OrthoDB" id="270970at2759"/>
<dbReference type="EMBL" id="MLAK01001090">
    <property type="protein sequence ID" value="OHS97865.1"/>
    <property type="molecule type" value="Genomic_DNA"/>
</dbReference>
<feature type="compositionally biased region" description="Low complexity" evidence="1">
    <location>
        <begin position="1842"/>
        <end position="1861"/>
    </location>
</feature>
<accession>A0A1J4JGS1</accession>
<feature type="compositionally biased region" description="Polar residues" evidence="1">
    <location>
        <begin position="2238"/>
        <end position="2250"/>
    </location>
</feature>
<feature type="compositionally biased region" description="Acidic residues" evidence="1">
    <location>
        <begin position="615"/>
        <end position="642"/>
    </location>
</feature>
<feature type="region of interest" description="Disordered" evidence="1">
    <location>
        <begin position="2987"/>
        <end position="3049"/>
    </location>
</feature>
<evidence type="ECO:0000259" key="2">
    <source>
        <dbReference type="PROSITE" id="PS50004"/>
    </source>
</evidence>
<feature type="region of interest" description="Disordered" evidence="1">
    <location>
        <begin position="782"/>
        <end position="829"/>
    </location>
</feature>
<dbReference type="CDD" id="cd00030">
    <property type="entry name" value="C2"/>
    <property type="match status" value="2"/>
</dbReference>
<feature type="compositionally biased region" description="Basic and acidic residues" evidence="1">
    <location>
        <begin position="792"/>
        <end position="806"/>
    </location>
</feature>
<feature type="compositionally biased region" description="Acidic residues" evidence="1">
    <location>
        <begin position="2081"/>
        <end position="2093"/>
    </location>
</feature>
<dbReference type="Proteomes" id="UP000179807">
    <property type="component" value="Unassembled WGS sequence"/>
</dbReference>
<dbReference type="GO" id="GO:0008289">
    <property type="term" value="F:lipid binding"/>
    <property type="evidence" value="ECO:0007669"/>
    <property type="project" value="InterPro"/>
</dbReference>
<dbReference type="InterPro" id="IPR035892">
    <property type="entry name" value="C2_domain_sf"/>
</dbReference>
<feature type="compositionally biased region" description="Low complexity" evidence="1">
    <location>
        <begin position="664"/>
        <end position="677"/>
    </location>
</feature>
<feature type="compositionally biased region" description="Basic residues" evidence="1">
    <location>
        <begin position="300"/>
        <end position="310"/>
    </location>
</feature>
<feature type="compositionally biased region" description="Acidic residues" evidence="1">
    <location>
        <begin position="529"/>
        <end position="550"/>
    </location>
</feature>
<dbReference type="PANTHER" id="PTHR10774:SF188">
    <property type="entry name" value="SYNAPTOTAGMIN-2"/>
    <property type="match status" value="1"/>
</dbReference>
<evidence type="ECO:0000313" key="3">
    <source>
        <dbReference type="EMBL" id="OHS97865.1"/>
    </source>
</evidence>
<proteinExistence type="predicted"/>
<feature type="region of interest" description="Disordered" evidence="1">
    <location>
        <begin position="2274"/>
        <end position="2305"/>
    </location>
</feature>
<feature type="compositionally biased region" description="Low complexity" evidence="1">
    <location>
        <begin position="995"/>
        <end position="1018"/>
    </location>
</feature>
<dbReference type="PANTHER" id="PTHR10774">
    <property type="entry name" value="EXTENDED SYNAPTOTAGMIN-RELATED"/>
    <property type="match status" value="1"/>
</dbReference>
<feature type="compositionally biased region" description="Acidic residues" evidence="1">
    <location>
        <begin position="585"/>
        <end position="595"/>
    </location>
</feature>
<feature type="compositionally biased region" description="Basic and acidic residues" evidence="1">
    <location>
        <begin position="1436"/>
        <end position="1450"/>
    </location>
</feature>
<feature type="domain" description="C2" evidence="2">
    <location>
        <begin position="2323"/>
        <end position="2445"/>
    </location>
</feature>
<feature type="compositionally biased region" description="Basic residues" evidence="1">
    <location>
        <begin position="398"/>
        <end position="409"/>
    </location>
</feature>
<dbReference type="InterPro" id="IPR000008">
    <property type="entry name" value="C2_dom"/>
</dbReference>
<evidence type="ECO:0000313" key="4">
    <source>
        <dbReference type="Proteomes" id="UP000179807"/>
    </source>
</evidence>
<feature type="region of interest" description="Disordered" evidence="1">
    <location>
        <begin position="1836"/>
        <end position="1891"/>
    </location>
</feature>
<dbReference type="Pfam" id="PF00168">
    <property type="entry name" value="C2"/>
    <property type="match status" value="4"/>
</dbReference>
<feature type="compositionally biased region" description="Low complexity" evidence="1">
    <location>
        <begin position="961"/>
        <end position="982"/>
    </location>
</feature>
<feature type="region of interest" description="Disordered" evidence="1">
    <location>
        <begin position="393"/>
        <end position="418"/>
    </location>
</feature>
<feature type="region of interest" description="Disordered" evidence="1">
    <location>
        <begin position="171"/>
        <end position="229"/>
    </location>
</feature>
<feature type="compositionally biased region" description="Polar residues" evidence="1">
    <location>
        <begin position="951"/>
        <end position="960"/>
    </location>
</feature>
<feature type="region of interest" description="Disordered" evidence="1">
    <location>
        <begin position="474"/>
        <end position="551"/>
    </location>
</feature>
<organism evidence="3 4">
    <name type="scientific">Tritrichomonas foetus</name>
    <dbReference type="NCBI Taxonomy" id="1144522"/>
    <lineage>
        <taxon>Eukaryota</taxon>
        <taxon>Metamonada</taxon>
        <taxon>Parabasalia</taxon>
        <taxon>Tritrichomonadida</taxon>
        <taxon>Tritrichomonadidae</taxon>
        <taxon>Tritrichomonas</taxon>
    </lineage>
</organism>
<dbReference type="InterPro" id="IPR045050">
    <property type="entry name" value="Synaptotagmin_plant"/>
</dbReference>
<feature type="domain" description="C2" evidence="2">
    <location>
        <begin position="2490"/>
        <end position="2621"/>
    </location>
</feature>
<dbReference type="GO" id="GO:0005783">
    <property type="term" value="C:endoplasmic reticulum"/>
    <property type="evidence" value="ECO:0007669"/>
    <property type="project" value="TreeGrafter"/>
</dbReference>
<feature type="compositionally biased region" description="Basic and acidic residues" evidence="1">
    <location>
        <begin position="1114"/>
        <end position="1133"/>
    </location>
</feature>
<feature type="region of interest" description="Disordered" evidence="1">
    <location>
        <begin position="851"/>
        <end position="1226"/>
    </location>
</feature>
<name>A0A1J4JGS1_9EUKA</name>
<feature type="compositionally biased region" description="Acidic residues" evidence="1">
    <location>
        <begin position="851"/>
        <end position="862"/>
    </location>
</feature>
<feature type="region of interest" description="Disordered" evidence="1">
    <location>
        <begin position="721"/>
        <end position="743"/>
    </location>
</feature>
<feature type="compositionally biased region" description="Basic residues" evidence="1">
    <location>
        <begin position="2190"/>
        <end position="2207"/>
    </location>
</feature>
<feature type="compositionally biased region" description="Low complexity" evidence="1">
    <location>
        <begin position="938"/>
        <end position="950"/>
    </location>
</feature>
<reference evidence="3" key="1">
    <citation type="submission" date="2016-10" db="EMBL/GenBank/DDBJ databases">
        <authorList>
            <person name="Benchimol M."/>
            <person name="Almeida L.G."/>
            <person name="Vasconcelos A.T."/>
            <person name="Perreira-Neves A."/>
            <person name="Rosa I.A."/>
            <person name="Tasca T."/>
            <person name="Bogo M.R."/>
            <person name="de Souza W."/>
        </authorList>
    </citation>
    <scope>NUCLEOTIDE SEQUENCE [LARGE SCALE GENOMIC DNA]</scope>
    <source>
        <strain evidence="3">K</strain>
    </source>
</reference>
<feature type="domain" description="C2" evidence="2">
    <location>
        <begin position="2660"/>
        <end position="2769"/>
    </location>
</feature>
<dbReference type="VEuPathDB" id="TrichDB:TRFO_35854"/>
<feature type="compositionally biased region" description="Basic and acidic residues" evidence="1">
    <location>
        <begin position="1764"/>
        <end position="1774"/>
    </location>
</feature>
<feature type="compositionally biased region" description="Basic and acidic residues" evidence="1">
    <location>
        <begin position="891"/>
        <end position="912"/>
    </location>
</feature>
<dbReference type="PROSITE" id="PS50004">
    <property type="entry name" value="C2"/>
    <property type="match status" value="3"/>
</dbReference>
<feature type="region of interest" description="Disordered" evidence="1">
    <location>
        <begin position="293"/>
        <end position="317"/>
    </location>
</feature>
<feature type="compositionally biased region" description="Basic residues" evidence="1">
    <location>
        <begin position="2215"/>
        <end position="2226"/>
    </location>
</feature>
<feature type="region of interest" description="Disordered" evidence="1">
    <location>
        <begin position="1945"/>
        <end position="2262"/>
    </location>
</feature>
<dbReference type="RefSeq" id="XP_068351002.1">
    <property type="nucleotide sequence ID" value="XM_068510498.1"/>
</dbReference>
<comment type="caution">
    <text evidence="3">The sequence shown here is derived from an EMBL/GenBank/DDBJ whole genome shotgun (WGS) entry which is preliminary data.</text>
</comment>
<feature type="compositionally biased region" description="Basic and acidic residues" evidence="1">
    <location>
        <begin position="3031"/>
        <end position="3043"/>
    </location>
</feature>
<dbReference type="SMART" id="SM00239">
    <property type="entry name" value="C2"/>
    <property type="match status" value="4"/>
</dbReference>
<feature type="compositionally biased region" description="Basic and acidic residues" evidence="1">
    <location>
        <begin position="2044"/>
        <end position="2059"/>
    </location>
</feature>
<feature type="compositionally biased region" description="Basic and acidic residues" evidence="1">
    <location>
        <begin position="1071"/>
        <end position="1093"/>
    </location>
</feature>
<sequence length="3049" mass="348419">MNRRKKSKSNPKKQDFFDRRTIYHLEAKYLSSVVQTIRENQKSKALPDHLPDQTVSEKLASIIVVQYLFQHRLDLSRNSFLNEFNSTMNISRSDLNSLPKKALKLTGKSSYIHELLETVNSVNNRNYHHPKLAKALMVKVPHLLSDDTKAHFTNILDKAANRKIKNNTNENQKIVKYSDDEYEEDSESYESISQPSDLNEENVLNRQETDSDSLSSPSQSFNNADEIFNFSPPEKGVISNHKIHKNGKNNKNNQPTHRYRKDYIAQLESRTSQVILKQDGQVVVANESLIESDLETKSNSKSKSKAKKSKPQKERIIVDESVKPTRLAEISQQKKALKKMMKNNQIQDTNDTFQINNDKFSKSSKSSSIKSKNDRNENEIVKREVKFEAELIKSQEKSHKHTKKPKRRVHNPEPRVEKVSRTAVLLPDGMYEKLSSSDDEYITVESTYTTTNTISGEYDTIEMPKQVVLKAPKSAPIVSPVDNSQSDNESDKENYSSSDSSEIETGIGLSPRNPLIKSNSQQNSKKNEIEEEDEYEYVTIEEEEEEEFENDNIKERNIKNKYNNDVEEFEYEYITADEEEEIYEFVEEEEEENETQSESSIPMLPRDSEEKSEYDIVYEEEEDYEEEDFEEEDFEEEEEVEELHEGNIPTETETESTDSIRHISNSTIKSSDSSSNKNQKKLLVFSGSNAVEYISKNDKQQILSPKTSSIQSQLNIIVDDKNVSPRTKSKFEKNSNDIGIHDSVDVDNAFQSSQLSSIEKSEEESSSVSIFDKYVFSDKQEMESEYSENDSVDNKLKLTNENESSQHNESSFGFNDVKSPKSQRSENNINATLNNLINSKKLIRDSFSDELEYEYSEEEEEKDNQKLINRKANIIDNEEETSPSPKSQEFTSDKYKEQNDKLESSDNEKENVNNESSSSSALINTPYEHVSPPTNKQSSPSQELSSSTISPTEQEQPSSYSSSKQETTATATTNTTATTSTSKSEENYSSNQTIESSSTSKSKETSSSNDHNNSSSESSDSENDEHVSSSSTSVADRQYPTNLLEQVVQHFSPRKDKSILSSTTTNEYSSENERNNEENCDEANNKSRNELSKKSSSNTSSKRKKEYSSDESSEPDHDTYSYTKDSTDSEDNLRKRHSSTSKYRNSSSTKGNKSSSRTSKTSKYSKSSPSRSSSRKTSSSRKLRKNDSSSSDYYYSTTESSDDDHRRNNRRIHKKQSSDDDNYTYDYSTINEKSKTKDKDDNTYTYDYYTYETIEQPKNTINALQNRNPYVATVNNTNKNQNKEPIDDEYTYLYETYETKEPNKEMTKWKDGTYDYYTYETIENPKLQNIEQQTTPKRSLRIRVKETPNGLVILDDKNNESPIVFASQQQLAESINQQINFIKSQEPKNPEPAEENKPKENGVVERTVEVEPKRSKFKISREFAEFRKMNRANQAKKKELETKEDSDYPHIIESGPHAGLIKRRIKKADRELIHQQRLMKQLQIGKIDCGIEISSSSLERNAGHPIRPRSAKTFRKKGLRSGRRTSRGRKGKQISRKAQEEANTRKKSPIKQFYDEDGNPVLVQMEDAHGRPVFRRISSRNSRNQLSQKHQSSPPIHLAKKILTKTNLIQKKPPQSTKPQRTKVTNNNKVNQKIMRPELTYENEYTFEYETEYIKKNAAKEIDKLLGDIDDNSDDIQDNKLNNKFKNRFDENEEEDDDFDEYDDEKYGQQHEEMEFGKPFRSRSAPHLMDNQFKNRKIYLKPRESSTISTTLNSSSSSDVDDENPFREKRKEESSNNATSFNIDDMTSMEKRKKRKNIEKELKILKQQLLASTSQSIVNDQDENESENDEVFDEYDYKHSSKPSSSNNHQNDLTSKASSRSSTRKHVVQDTNKNKFGQHEPPRRNSTVPQQLNLDFMPLQRDVSELSNSSSLFERRNIPKITVAIPAKGDDGQADVFRKHYESLSSNDTGDFDPQDEAYNASPPVMDNEFNNGNNNEDFDDNPFADEEEEIVEIQKPQISPKKRIKKRVKVSLRDGSRSPAPHEQPKHSNPKLPNEIVGLPKPVKNEVENEIEDFKTDSEPELNQMVERGAIIDQFKDESSDSSDSENEENDLNDNGNLTDKSDGASSIAIGSMSPAQAIRYEANKKTSPSKLKVPSPKIDHGTPKQAQRILSHRILDSPPPQNQQPKIKIPLNTPPSPKNQDAEVVVRNGKRKIRRKVPTNGKRHQGSSSTSSNKRRRNVIRSHHLKDEEKYPVDSPTPSVLSATNTSEYESDHSLNEEEDIEKIRIVVSDIKPTSHSSETKKSNASLGDFLKDISSPSSDDEAIENQLDNQINNKQLSLKDKKMVKSSSSSNSKIINKYSVQITVVEASGLPKIDDFDDCDPYCLLFIEGSTSAKRTKSMKATSTPVWNETFDFSVTDASPYLCIQLKDTDIVAGDEILSSTKINLIDVIPNNIKEEPFDVWYNLNAENEDEEGGKVHLLITRKLIGSEANLTISNNSSSTTTTSNFYFEQNFNSKSPLKKHMPALQLNLLVDQGKDMPKTNSPFFIVAKIKTNSNNHSDDHQSKLSPISTEKVCKTKPLISTTPNWKQNFVLKLFEPATDILQIILRNRDEKNGDDDVAFASLPISSMPLGQTIDKWVELKSLNDKIIGSIRLILKTEVDVAAVELLKKNEKEKKQQFYEKQKAMNLSCSSEKPRVELNILCAKRVITTGCYCIIRLEGKNEASRTRTVQDTFNQIWNEKFNFWLSDLNNDKLLIKIRSDENDETIGEVSIPLNNLQLGKPLKEWYKLSPSGSGKIRVQLSLEMPNSVETSMSLPFIYDRNTPSATPSALKVPGSPFNEIGADPVTVVTVGFIELNAKKYLINKNFIGIVKFAKDESSKRQTDASTNLKWNQFRELATKSMNAVLQIEIFEESTNNESNNEEFGYIEIPLKSLKMGVNDRWFKLSNNEEIHLNINMNKIETHPSIDDEKVILVDVSSNSSEFESMESTNSESEAIEKILNMNFQNNQNSHPNQMNQKKKSHSSQSSPKKKREKNKKNVLTTSKKSRIKKDEKPFSFDKKRPPNKQK</sequence>
<dbReference type="GeneID" id="94845202"/>
<keyword evidence="4" id="KW-1185">Reference proteome</keyword>
<feature type="compositionally biased region" description="Polar residues" evidence="1">
    <location>
        <begin position="192"/>
        <end position="206"/>
    </location>
</feature>